<feature type="transmembrane region" description="Helical" evidence="2">
    <location>
        <begin position="347"/>
        <end position="365"/>
    </location>
</feature>
<dbReference type="PANTHER" id="PTHR30472">
    <property type="entry name" value="FERRIC ENTEROBACTIN TRANSPORT SYSTEM PERMEASE PROTEIN"/>
    <property type="match status" value="1"/>
</dbReference>
<protein>
    <submittedName>
        <fullName evidence="3">Iron ABC transporter permease</fullName>
    </submittedName>
</protein>
<evidence type="ECO:0000313" key="4">
    <source>
        <dbReference type="Proteomes" id="UP000824969"/>
    </source>
</evidence>
<sequence>MRPEPTGTRDAHGGGGGGAPATGTAAATPGQALSRSWGEQHPGTILVLLLGVLGVAAFVALMAGRYMLPPETVIAVILSSVFPIEATWGATAASAVVNVRIPRIIAGLLVGAGLAVSGASFQGMFRNPLVSSQILGVASGAGFGAAIGILLSDSLVLVQILSFVFGLLAVGMAYGLSRVRSTTPILMLVLSGIVIASLFSALTSMVKYVADPMNKMPAIVFWLLGSLNHVSAPDLMVLGPIVAVSIGGLLAVRWRINVLTMGDEEARALGVNTERLKVVIILLSTVITAAAVCMSGIIGWIGLVIPHMGRMLVGPDNRYLLPVSVLLGGSFLIVVDTIARTAAPAEIPIGILTAVIGAPIFAILLRRNNPGW</sequence>
<dbReference type="PANTHER" id="PTHR30472:SF70">
    <property type="entry name" value="MOLYBDATE IMPORT SYSTEM PERMEASE PROTEIN MOLB"/>
    <property type="match status" value="1"/>
</dbReference>
<keyword evidence="2" id="KW-1133">Transmembrane helix</keyword>
<proteinExistence type="predicted"/>
<feature type="compositionally biased region" description="Basic and acidic residues" evidence="1">
    <location>
        <begin position="1"/>
        <end position="12"/>
    </location>
</feature>
<feature type="transmembrane region" description="Helical" evidence="2">
    <location>
        <begin position="317"/>
        <end position="335"/>
    </location>
</feature>
<dbReference type="RefSeq" id="WP_221057087.1">
    <property type="nucleotide sequence ID" value="NZ_AP019781.1"/>
</dbReference>
<feature type="transmembrane region" description="Helical" evidence="2">
    <location>
        <begin position="278"/>
        <end position="305"/>
    </location>
</feature>
<keyword evidence="4" id="KW-1185">Reference proteome</keyword>
<keyword evidence="2" id="KW-0812">Transmembrane</keyword>
<feature type="transmembrane region" description="Helical" evidence="2">
    <location>
        <begin position="101"/>
        <end position="121"/>
    </location>
</feature>
<keyword evidence="2" id="KW-0472">Membrane</keyword>
<evidence type="ECO:0000256" key="2">
    <source>
        <dbReference type="SAM" id="Phobius"/>
    </source>
</evidence>
<name>A0ABM7H8B2_9EURY</name>
<dbReference type="InterPro" id="IPR000522">
    <property type="entry name" value="ABC_transptr_permease_BtuC"/>
</dbReference>
<accession>A0ABM7H8B2</accession>
<dbReference type="Pfam" id="PF01032">
    <property type="entry name" value="FecCD"/>
    <property type="match status" value="1"/>
</dbReference>
<reference evidence="3 4" key="1">
    <citation type="submission" date="2019-06" db="EMBL/GenBank/DDBJ databases">
        <title>Complete genome sequence of Methanoculleus chikugoensis strain MG62.</title>
        <authorList>
            <person name="Asakawa S."/>
            <person name="Dianou D."/>
        </authorList>
    </citation>
    <scope>NUCLEOTIDE SEQUENCE [LARGE SCALE GENOMIC DNA]</scope>
    <source>
        <strain evidence="3 4">MG62</strain>
    </source>
</reference>
<evidence type="ECO:0000256" key="1">
    <source>
        <dbReference type="SAM" id="MobiDB-lite"/>
    </source>
</evidence>
<dbReference type="CDD" id="cd06550">
    <property type="entry name" value="TM_ABC_iron-siderophores_like"/>
    <property type="match status" value="1"/>
</dbReference>
<feature type="transmembrane region" description="Helical" evidence="2">
    <location>
        <begin position="133"/>
        <end position="151"/>
    </location>
</feature>
<evidence type="ECO:0000313" key="3">
    <source>
        <dbReference type="EMBL" id="BBL69082.1"/>
    </source>
</evidence>
<feature type="transmembrane region" description="Helical" evidence="2">
    <location>
        <begin position="188"/>
        <end position="210"/>
    </location>
</feature>
<dbReference type="Proteomes" id="UP000824969">
    <property type="component" value="Chromosome"/>
</dbReference>
<dbReference type="EMBL" id="AP019781">
    <property type="protein sequence ID" value="BBL69082.1"/>
    <property type="molecule type" value="Genomic_DNA"/>
</dbReference>
<feature type="compositionally biased region" description="Low complexity" evidence="1">
    <location>
        <begin position="21"/>
        <end position="32"/>
    </location>
</feature>
<gene>
    <name evidence="3" type="ORF">MchiMG62_22630</name>
</gene>
<feature type="transmembrane region" description="Helical" evidence="2">
    <location>
        <begin position="157"/>
        <end position="176"/>
    </location>
</feature>
<feature type="transmembrane region" description="Helical" evidence="2">
    <location>
        <begin position="230"/>
        <end position="252"/>
    </location>
</feature>
<feature type="transmembrane region" description="Helical" evidence="2">
    <location>
        <begin position="73"/>
        <end position="95"/>
    </location>
</feature>
<organism evidence="3 4">
    <name type="scientific">Methanoculleus chikugoensis</name>
    <dbReference type="NCBI Taxonomy" id="118126"/>
    <lineage>
        <taxon>Archaea</taxon>
        <taxon>Methanobacteriati</taxon>
        <taxon>Methanobacteriota</taxon>
        <taxon>Stenosarchaea group</taxon>
        <taxon>Methanomicrobia</taxon>
        <taxon>Methanomicrobiales</taxon>
        <taxon>Methanomicrobiaceae</taxon>
        <taxon>Methanoculleus</taxon>
    </lineage>
</organism>
<feature type="region of interest" description="Disordered" evidence="1">
    <location>
        <begin position="1"/>
        <end position="36"/>
    </location>
</feature>
<dbReference type="GeneID" id="66131805"/>
<feature type="transmembrane region" description="Helical" evidence="2">
    <location>
        <begin position="43"/>
        <end position="61"/>
    </location>
</feature>